<dbReference type="Gene3D" id="1.25.40.10">
    <property type="entry name" value="Tetratricopeptide repeat domain"/>
    <property type="match status" value="1"/>
</dbReference>
<keyword evidence="1" id="KW-0802">TPR repeat</keyword>
<accession>A0A6L6JE03</accession>
<dbReference type="Proteomes" id="UP000478183">
    <property type="component" value="Unassembled WGS sequence"/>
</dbReference>
<dbReference type="CDD" id="cd07302">
    <property type="entry name" value="CHD"/>
    <property type="match status" value="1"/>
</dbReference>
<keyword evidence="4" id="KW-1185">Reference proteome</keyword>
<dbReference type="PROSITE" id="PS50293">
    <property type="entry name" value="TPR_REGION"/>
    <property type="match status" value="2"/>
</dbReference>
<dbReference type="EMBL" id="WMIE01000053">
    <property type="protein sequence ID" value="MTH80342.1"/>
    <property type="molecule type" value="Genomic_DNA"/>
</dbReference>
<evidence type="ECO:0000313" key="4">
    <source>
        <dbReference type="Proteomes" id="UP000478183"/>
    </source>
</evidence>
<evidence type="ECO:0000259" key="2">
    <source>
        <dbReference type="PROSITE" id="PS50125"/>
    </source>
</evidence>
<dbReference type="InterPro" id="IPR001054">
    <property type="entry name" value="A/G_cyclase"/>
</dbReference>
<organism evidence="3 4">
    <name type="scientific">Paracoccus aestuariivivens</name>
    <dbReference type="NCBI Taxonomy" id="1820333"/>
    <lineage>
        <taxon>Bacteria</taxon>
        <taxon>Pseudomonadati</taxon>
        <taxon>Pseudomonadota</taxon>
        <taxon>Alphaproteobacteria</taxon>
        <taxon>Rhodobacterales</taxon>
        <taxon>Paracoccaceae</taxon>
        <taxon>Paracoccus</taxon>
    </lineage>
</organism>
<dbReference type="InterPro" id="IPR019734">
    <property type="entry name" value="TPR_rpt"/>
</dbReference>
<dbReference type="PROSITE" id="PS50005">
    <property type="entry name" value="TPR"/>
    <property type="match status" value="2"/>
</dbReference>
<dbReference type="SMART" id="SM00028">
    <property type="entry name" value="TPR"/>
    <property type="match status" value="3"/>
</dbReference>
<name>A0A6L6JE03_9RHOB</name>
<dbReference type="InterPro" id="IPR050697">
    <property type="entry name" value="Adenylyl/Guanylyl_Cyclase_3/4"/>
</dbReference>
<dbReference type="GO" id="GO:0006171">
    <property type="term" value="P:cAMP biosynthetic process"/>
    <property type="evidence" value="ECO:0007669"/>
    <property type="project" value="TreeGrafter"/>
</dbReference>
<feature type="repeat" description="TPR" evidence="1">
    <location>
        <begin position="428"/>
        <end position="461"/>
    </location>
</feature>
<dbReference type="Pfam" id="PF00211">
    <property type="entry name" value="Guanylate_cyc"/>
    <property type="match status" value="1"/>
</dbReference>
<proteinExistence type="predicted"/>
<dbReference type="Gene3D" id="3.40.50.10070">
    <property type="entry name" value="TolB, N-terminal domain"/>
    <property type="match status" value="1"/>
</dbReference>
<evidence type="ECO:0000313" key="3">
    <source>
        <dbReference type="EMBL" id="MTH80342.1"/>
    </source>
</evidence>
<dbReference type="PROSITE" id="PS50125">
    <property type="entry name" value="GUANYLATE_CYCLASE_2"/>
    <property type="match status" value="1"/>
</dbReference>
<dbReference type="Gene3D" id="3.30.70.1230">
    <property type="entry name" value="Nucleotide cyclase"/>
    <property type="match status" value="1"/>
</dbReference>
<reference evidence="3 4" key="1">
    <citation type="submission" date="2019-11" db="EMBL/GenBank/DDBJ databases">
        <authorList>
            <person name="Dong K."/>
        </authorList>
    </citation>
    <scope>NUCLEOTIDE SEQUENCE [LARGE SCALE GENOMIC DNA]</scope>
    <source>
        <strain evidence="3 4">NBRC 111993</strain>
    </source>
</reference>
<sequence length="590" mass="65617">MCASTQLSLSNPRLLTVLFADIHEYTRLVERDEQNTIIRVTDYLALIRDLIADYGGAVVNTAGDGFVATFENPSQAVSFALEMQRALARETGAVDGNDQIRYRVGISIGDTFEGQDGVYGHSVNLAARVQSFAEPGGICITGAIYRLVRHISDLRPRSIGTKRLKNITTPLEIFALDLNFVPRRNDAVVAQWKSATLADSIPDASLAVLPMENLSGGKDDEFLCQGIVSDLITSLSRFRSLMVIARRSSALAASQAASLRSIGQNLGVRYLLTGSLRRSGNRVRMTFDLIEAARENTLWSERYDGILTDIFDFQDDIASTTASRVAIQMDMVERRRLAEQSHPALYAYGLVQRGQFLGSQFSPSANLGARQLFEQASLLDPSYSGSYAAKSRTFNVEWRYNWSRNPEAAVNEALNLAERAVQCDALDTRGLSEMGLAHLYKRQYSEAVAAYERALALNPNDADLLANMGDCLANVGQSERAVQLLERAIKLNPFHPDEYLWFLGDAYFHKGDYRKTIETLGRLRDQSEAYRLLTASYALLGLVNDARHYAGELMRIQPDFSIGRLRTLSALKRPEDREIYVDGLRRAGLH</sequence>
<dbReference type="InterPro" id="IPR011990">
    <property type="entry name" value="TPR-like_helical_dom_sf"/>
</dbReference>
<dbReference type="SMART" id="SM00044">
    <property type="entry name" value="CYCc"/>
    <property type="match status" value="1"/>
</dbReference>
<dbReference type="SUPFAM" id="SSF48452">
    <property type="entry name" value="TPR-like"/>
    <property type="match status" value="1"/>
</dbReference>
<dbReference type="InterPro" id="IPR029787">
    <property type="entry name" value="Nucleotide_cyclase"/>
</dbReference>
<protein>
    <submittedName>
        <fullName evidence="3">Tetratricopeptide repeat protein</fullName>
    </submittedName>
</protein>
<dbReference type="PANTHER" id="PTHR43081">
    <property type="entry name" value="ADENYLATE CYCLASE, TERMINAL-DIFFERENTIATION SPECIFIC-RELATED"/>
    <property type="match status" value="1"/>
</dbReference>
<dbReference type="SUPFAM" id="SSF55073">
    <property type="entry name" value="Nucleotide cyclase"/>
    <property type="match status" value="1"/>
</dbReference>
<feature type="domain" description="Guanylate cyclase" evidence="2">
    <location>
        <begin position="16"/>
        <end position="130"/>
    </location>
</feature>
<feature type="repeat" description="TPR" evidence="1">
    <location>
        <begin position="462"/>
        <end position="495"/>
    </location>
</feature>
<comment type="caution">
    <text evidence="3">The sequence shown here is derived from an EMBL/GenBank/DDBJ whole genome shotgun (WGS) entry which is preliminary data.</text>
</comment>
<dbReference type="GO" id="GO:0035556">
    <property type="term" value="P:intracellular signal transduction"/>
    <property type="evidence" value="ECO:0007669"/>
    <property type="project" value="InterPro"/>
</dbReference>
<evidence type="ECO:0000256" key="1">
    <source>
        <dbReference type="PROSITE-ProRule" id="PRU00339"/>
    </source>
</evidence>
<dbReference type="AlphaFoldDB" id="A0A6L6JE03"/>
<dbReference type="Pfam" id="PF14559">
    <property type="entry name" value="TPR_19"/>
    <property type="match status" value="1"/>
</dbReference>
<dbReference type="PANTHER" id="PTHR43081:SF19">
    <property type="entry name" value="PH-SENSITIVE ADENYLATE CYCLASE RV1264"/>
    <property type="match status" value="1"/>
</dbReference>
<dbReference type="GO" id="GO:0004016">
    <property type="term" value="F:adenylate cyclase activity"/>
    <property type="evidence" value="ECO:0007669"/>
    <property type="project" value="UniProtKB-ARBA"/>
</dbReference>
<gene>
    <name evidence="3" type="ORF">GL286_21955</name>
</gene>